<feature type="domain" description="HTH lysR-type" evidence="5">
    <location>
        <begin position="8"/>
        <end position="65"/>
    </location>
</feature>
<dbReference type="SUPFAM" id="SSF53850">
    <property type="entry name" value="Periplasmic binding protein-like II"/>
    <property type="match status" value="1"/>
</dbReference>
<dbReference type="GO" id="GO:0003700">
    <property type="term" value="F:DNA-binding transcription factor activity"/>
    <property type="evidence" value="ECO:0007669"/>
    <property type="project" value="InterPro"/>
</dbReference>
<dbReference type="InterPro" id="IPR036388">
    <property type="entry name" value="WH-like_DNA-bd_sf"/>
</dbReference>
<sequence length="316" mass="34028">MVPEQRALDPRHLELLRALDEHGSVTEVARLSHRTPSAVSQQLRQAARELGHALVEPAGRGLRLTAAGRLLAAGGRDVARAIARVQADWEGHLGEPVGEITLSGLPSALTHLLPDALRELADTHPGIVLRTHDVDLAEHEFAGLTSEVDIVIAHSLVSARPAGTEGLTVVPLAREPIDVAVADAHPLAGRTSLHPTDVVDWQWVGVPIGYPFNSVLTSIEHVTGRDLDVVQRIRDNRLIEAIVASSDQLALLPRYTTPRNAGITLIPLTGVATRRWVVAVMRPDTAERVAVRRVLDALKRTDEGRASPEAGTPPSR</sequence>
<dbReference type="RefSeq" id="WP_095376170.1">
    <property type="nucleotide sequence ID" value="NZ_CP065629.1"/>
</dbReference>
<dbReference type="Gene3D" id="3.40.190.10">
    <property type="entry name" value="Periplasmic binding protein-like II"/>
    <property type="match status" value="2"/>
</dbReference>
<evidence type="ECO:0000313" key="6">
    <source>
        <dbReference type="EMBL" id="PAK95570.1"/>
    </source>
</evidence>
<dbReference type="SUPFAM" id="SSF46785">
    <property type="entry name" value="Winged helix' DNA-binding domain"/>
    <property type="match status" value="1"/>
</dbReference>
<dbReference type="PANTHER" id="PTHR30346">
    <property type="entry name" value="TRANSCRIPTIONAL DUAL REGULATOR HCAR-RELATED"/>
    <property type="match status" value="1"/>
</dbReference>
<evidence type="ECO:0000256" key="4">
    <source>
        <dbReference type="ARBA" id="ARBA00023163"/>
    </source>
</evidence>
<reference evidence="6 8" key="1">
    <citation type="submission" date="2017-04" db="EMBL/GenBank/DDBJ databases">
        <title>Kefir bacterial isolates.</title>
        <authorList>
            <person name="Kim Y."/>
            <person name="Blasche S."/>
            <person name="Patil K.R."/>
        </authorList>
    </citation>
    <scope>NUCLEOTIDE SEQUENCE [LARGE SCALE GENOMIC DNA]</scope>
    <source>
        <strain evidence="6 8">OG2</strain>
    </source>
</reference>
<dbReference type="Proteomes" id="UP000594979">
    <property type="component" value="Chromosome"/>
</dbReference>
<proteinExistence type="inferred from homology"/>
<dbReference type="EMBL" id="CP065682">
    <property type="protein sequence ID" value="QPS34985.1"/>
    <property type="molecule type" value="Genomic_DNA"/>
</dbReference>
<dbReference type="GeneID" id="99775083"/>
<keyword evidence="2" id="KW-0805">Transcription regulation</keyword>
<dbReference type="Gene3D" id="1.10.10.10">
    <property type="entry name" value="Winged helix-like DNA-binding domain superfamily/Winged helix DNA-binding domain"/>
    <property type="match status" value="1"/>
</dbReference>
<evidence type="ECO:0000256" key="1">
    <source>
        <dbReference type="ARBA" id="ARBA00009437"/>
    </source>
</evidence>
<dbReference type="GO" id="GO:0003677">
    <property type="term" value="F:DNA binding"/>
    <property type="evidence" value="ECO:0007669"/>
    <property type="project" value="UniProtKB-KW"/>
</dbReference>
<evidence type="ECO:0000259" key="5">
    <source>
        <dbReference type="PROSITE" id="PS50931"/>
    </source>
</evidence>
<gene>
    <name evidence="6" type="ORF">B8X04_09900</name>
    <name evidence="7" type="ORF">I6G59_06700</name>
</gene>
<dbReference type="InterPro" id="IPR005119">
    <property type="entry name" value="LysR_subst-bd"/>
</dbReference>
<dbReference type="Proteomes" id="UP000216867">
    <property type="component" value="Unassembled WGS sequence"/>
</dbReference>
<evidence type="ECO:0000313" key="8">
    <source>
        <dbReference type="Proteomes" id="UP000216867"/>
    </source>
</evidence>
<keyword evidence="3" id="KW-0238">DNA-binding</keyword>
<protein>
    <submittedName>
        <fullName evidence="6">LysR family transcriptional regulator</fullName>
    </submittedName>
</protein>
<organism evidence="6 8">
    <name type="scientific">Brevibacterium casei</name>
    <dbReference type="NCBI Taxonomy" id="33889"/>
    <lineage>
        <taxon>Bacteria</taxon>
        <taxon>Bacillati</taxon>
        <taxon>Actinomycetota</taxon>
        <taxon>Actinomycetes</taxon>
        <taxon>Micrococcales</taxon>
        <taxon>Brevibacteriaceae</taxon>
        <taxon>Brevibacterium</taxon>
    </lineage>
</organism>
<name>A0A269ZDI1_9MICO</name>
<comment type="similarity">
    <text evidence="1">Belongs to the LysR transcriptional regulatory family.</text>
</comment>
<dbReference type="PANTHER" id="PTHR30346:SF29">
    <property type="entry name" value="LYSR SUBSTRATE-BINDING"/>
    <property type="match status" value="1"/>
</dbReference>
<evidence type="ECO:0000313" key="9">
    <source>
        <dbReference type="Proteomes" id="UP000594979"/>
    </source>
</evidence>
<dbReference type="GO" id="GO:0032993">
    <property type="term" value="C:protein-DNA complex"/>
    <property type="evidence" value="ECO:0007669"/>
    <property type="project" value="TreeGrafter"/>
</dbReference>
<accession>A0A269ZDI1</accession>
<dbReference type="EMBL" id="NCWY01000007">
    <property type="protein sequence ID" value="PAK95570.1"/>
    <property type="molecule type" value="Genomic_DNA"/>
</dbReference>
<dbReference type="InterPro" id="IPR036390">
    <property type="entry name" value="WH_DNA-bd_sf"/>
</dbReference>
<dbReference type="InterPro" id="IPR000847">
    <property type="entry name" value="LysR_HTH_N"/>
</dbReference>
<evidence type="ECO:0000313" key="7">
    <source>
        <dbReference type="EMBL" id="QPS34985.1"/>
    </source>
</evidence>
<keyword evidence="4" id="KW-0804">Transcription</keyword>
<dbReference type="Pfam" id="PF00126">
    <property type="entry name" value="HTH_1"/>
    <property type="match status" value="1"/>
</dbReference>
<dbReference type="KEGG" id="bcau:I6G59_06700"/>
<dbReference type="PROSITE" id="PS50931">
    <property type="entry name" value="HTH_LYSR"/>
    <property type="match status" value="1"/>
</dbReference>
<reference evidence="7 9" key="2">
    <citation type="submission" date="2020-12" db="EMBL/GenBank/DDBJ databases">
        <title>FDA dAtabase for Regulatory Grade micrObial Sequences (FDA-ARGOS): Supporting development and validation of Infectious Disease Dx tests.</title>
        <authorList>
            <person name="Sproer C."/>
            <person name="Gronow S."/>
            <person name="Severitt S."/>
            <person name="Schroder I."/>
            <person name="Tallon L."/>
            <person name="Sadzewicz L."/>
            <person name="Zhao X."/>
            <person name="Boylan J."/>
            <person name="Ott S."/>
            <person name="Bowen H."/>
            <person name="Vavikolanu K."/>
            <person name="Mehta A."/>
            <person name="Aluvathingal J."/>
            <person name="Nadendla S."/>
            <person name="Lowell S."/>
            <person name="Myers T."/>
            <person name="Yan Y."/>
            <person name="Sichtig H."/>
        </authorList>
    </citation>
    <scope>NUCLEOTIDE SEQUENCE [LARGE SCALE GENOMIC DNA]</scope>
    <source>
        <strain evidence="7 9">FDAARGOS_902</strain>
    </source>
</reference>
<evidence type="ECO:0000256" key="2">
    <source>
        <dbReference type="ARBA" id="ARBA00023015"/>
    </source>
</evidence>
<dbReference type="Pfam" id="PF03466">
    <property type="entry name" value="LysR_substrate"/>
    <property type="match status" value="1"/>
</dbReference>
<dbReference type="AlphaFoldDB" id="A0A269ZDI1"/>
<evidence type="ECO:0000256" key="3">
    <source>
        <dbReference type="ARBA" id="ARBA00023125"/>
    </source>
</evidence>